<dbReference type="EMBL" id="BKCJ010009537">
    <property type="protein sequence ID" value="GEU87425.1"/>
    <property type="molecule type" value="Genomic_DNA"/>
</dbReference>
<name>A0A6L2NS90_TANCI</name>
<keyword evidence="3" id="KW-0808">Transferase</keyword>
<dbReference type="SUPFAM" id="SSF53098">
    <property type="entry name" value="Ribonuclease H-like"/>
    <property type="match status" value="1"/>
</dbReference>
<dbReference type="PROSITE" id="PS50994">
    <property type="entry name" value="INTEGRASE"/>
    <property type="match status" value="1"/>
</dbReference>
<evidence type="ECO:0000256" key="1">
    <source>
        <dbReference type="SAM" id="MobiDB-lite"/>
    </source>
</evidence>
<dbReference type="InterPro" id="IPR000477">
    <property type="entry name" value="RT_dom"/>
</dbReference>
<proteinExistence type="predicted"/>
<dbReference type="CDD" id="cd00303">
    <property type="entry name" value="retropepsin_like"/>
    <property type="match status" value="1"/>
</dbReference>
<dbReference type="InterPro" id="IPR012337">
    <property type="entry name" value="RNaseH-like_sf"/>
</dbReference>
<dbReference type="InterPro" id="IPR036397">
    <property type="entry name" value="RNaseH_sf"/>
</dbReference>
<keyword evidence="3" id="KW-0548">Nucleotidyltransferase</keyword>
<protein>
    <submittedName>
        <fullName evidence="3">Reverse transcriptase domain-containing protein</fullName>
    </submittedName>
</protein>
<dbReference type="InterPro" id="IPR021109">
    <property type="entry name" value="Peptidase_aspartic_dom_sf"/>
</dbReference>
<reference evidence="3" key="1">
    <citation type="journal article" date="2019" name="Sci. Rep.">
        <title>Draft genome of Tanacetum cinerariifolium, the natural source of mosquito coil.</title>
        <authorList>
            <person name="Yamashiro T."/>
            <person name="Shiraishi A."/>
            <person name="Satake H."/>
            <person name="Nakayama K."/>
        </authorList>
    </citation>
    <scope>NUCLEOTIDE SEQUENCE</scope>
</reference>
<organism evidence="3">
    <name type="scientific">Tanacetum cinerariifolium</name>
    <name type="common">Dalmatian daisy</name>
    <name type="synonym">Chrysanthemum cinerariifolium</name>
    <dbReference type="NCBI Taxonomy" id="118510"/>
    <lineage>
        <taxon>Eukaryota</taxon>
        <taxon>Viridiplantae</taxon>
        <taxon>Streptophyta</taxon>
        <taxon>Embryophyta</taxon>
        <taxon>Tracheophyta</taxon>
        <taxon>Spermatophyta</taxon>
        <taxon>Magnoliopsida</taxon>
        <taxon>eudicotyledons</taxon>
        <taxon>Gunneridae</taxon>
        <taxon>Pentapetalae</taxon>
        <taxon>asterids</taxon>
        <taxon>campanulids</taxon>
        <taxon>Asterales</taxon>
        <taxon>Asteraceae</taxon>
        <taxon>Asteroideae</taxon>
        <taxon>Anthemideae</taxon>
        <taxon>Anthemidinae</taxon>
        <taxon>Tanacetum</taxon>
    </lineage>
</organism>
<dbReference type="Gene3D" id="2.40.70.10">
    <property type="entry name" value="Acid Proteases"/>
    <property type="match status" value="1"/>
</dbReference>
<dbReference type="Pfam" id="PF00078">
    <property type="entry name" value="RVT_1"/>
    <property type="match status" value="1"/>
</dbReference>
<evidence type="ECO:0000313" key="3">
    <source>
        <dbReference type="EMBL" id="GEU87425.1"/>
    </source>
</evidence>
<keyword evidence="3" id="KW-0695">RNA-directed DNA polymerase</keyword>
<dbReference type="InterPro" id="IPR043128">
    <property type="entry name" value="Rev_trsase/Diguanyl_cyclase"/>
</dbReference>
<feature type="region of interest" description="Disordered" evidence="1">
    <location>
        <begin position="1"/>
        <end position="30"/>
    </location>
</feature>
<gene>
    <name evidence="3" type="ORF">Tci_059403</name>
</gene>
<feature type="domain" description="Integrase catalytic" evidence="2">
    <location>
        <begin position="620"/>
        <end position="707"/>
    </location>
</feature>
<evidence type="ECO:0000259" key="2">
    <source>
        <dbReference type="PROSITE" id="PS50994"/>
    </source>
</evidence>
<dbReference type="SUPFAM" id="SSF56672">
    <property type="entry name" value="DNA/RNA polymerases"/>
    <property type="match status" value="1"/>
</dbReference>
<dbReference type="Gene3D" id="3.30.420.10">
    <property type="entry name" value="Ribonuclease H-like superfamily/Ribonuclease H"/>
    <property type="match status" value="1"/>
</dbReference>
<comment type="caution">
    <text evidence="3">The sequence shown here is derived from an EMBL/GenBank/DDBJ whole genome shotgun (WGS) entry which is preliminary data.</text>
</comment>
<dbReference type="InterPro" id="IPR043502">
    <property type="entry name" value="DNA/RNA_pol_sf"/>
</dbReference>
<feature type="compositionally biased region" description="Polar residues" evidence="1">
    <location>
        <begin position="7"/>
        <end position="25"/>
    </location>
</feature>
<dbReference type="GO" id="GO:0015074">
    <property type="term" value="P:DNA integration"/>
    <property type="evidence" value="ECO:0007669"/>
    <property type="project" value="InterPro"/>
</dbReference>
<sequence length="758" mass="86059">MMASYFQKDTASTSGSGSLPSNTIANPMGDLKAITTRSGVSYDGSPTHPPFSSLPKVVERVPKVTKDTVQPSTKNIQPPVAQTQVPIDEPVIASKPKPTIPYPLRVTKQKLRKKDDNLALKFVEIFRNLHFELSFANALLHMPKFALMFKSILNNKEKLFDLATTPVNKNCLAIILKKLPEKLGDPGKFLIPCDFPELDECLALADLGASINLMPLSIWRKLSFPELTSTQMILELADRSTTQPAGKVEDVFVKVGKLHFPTNFVVVNYVVDPRVPLILERPFLRLERALIDVYGEELTLRVDVEAITFKVGQTSKYSYNDAESINQIDVIDVACEESDFILEEIKTFLRTLDELSNLDDDYYDTDGDILYLEKLLNEDPYPNLPPVKTEDLKQVDATMTKPSIEEPPELELKELPSHLEYAFLEGIDKLPVIISKELKDKEKSTLLKVLKSHKRAIAWKISDIKGTFQRCTMAIFHDMIKKTMEVFMDDFLVFDDSFSSCLSHLDQMLKRCEDTNLVLNWEKCHFMVKEGIVFGDKISKSGIEDELEKKEITETFPLETLGMSSQQKKKFSKDVKHYFWDDPYLFKNCADQVIRWCVHCQEDVDIFTACHNGPIEGHYGANLTSKKVFDYVMLKYGVTHRLSTAYHPQTSGQVEVSNRGLKCILERTIGENHVSWSDKLDDALWAFRTAFKTPIGCTPYKLVYGKACHLPIELEHKAYWALKIAPDLEASRAHGFVHRLLEFQSLAYGNPISLILLI</sequence>
<dbReference type="Gene3D" id="3.30.70.270">
    <property type="match status" value="1"/>
</dbReference>
<dbReference type="InterPro" id="IPR001584">
    <property type="entry name" value="Integrase_cat-core"/>
</dbReference>
<accession>A0A6L2NS90</accession>
<dbReference type="GO" id="GO:0003964">
    <property type="term" value="F:RNA-directed DNA polymerase activity"/>
    <property type="evidence" value="ECO:0007669"/>
    <property type="project" value="UniProtKB-KW"/>
</dbReference>
<dbReference type="PANTHER" id="PTHR33067:SF39">
    <property type="entry name" value="TRANSCRIPTION FACTOR INTERACTOR AND REGULATOR CCHC(ZN) FAMILY"/>
    <property type="match status" value="1"/>
</dbReference>
<dbReference type="AlphaFoldDB" id="A0A6L2NS90"/>
<dbReference type="GO" id="GO:0003676">
    <property type="term" value="F:nucleic acid binding"/>
    <property type="evidence" value="ECO:0007669"/>
    <property type="project" value="InterPro"/>
</dbReference>
<dbReference type="PANTHER" id="PTHR33067">
    <property type="entry name" value="RNA-DIRECTED DNA POLYMERASE-RELATED"/>
    <property type="match status" value="1"/>
</dbReference>